<name>A0AA41L161_9BURK</name>
<dbReference type="AlphaFoldDB" id="A0AA41L161"/>
<dbReference type="EMBL" id="JALJZU010000012">
    <property type="protein sequence ID" value="MCP2011666.1"/>
    <property type="molecule type" value="Genomic_DNA"/>
</dbReference>
<dbReference type="EMBL" id="JAHTGR010000002">
    <property type="protein sequence ID" value="MBV6320218.1"/>
    <property type="molecule type" value="Genomic_DNA"/>
</dbReference>
<feature type="compositionally biased region" description="Gly residues" evidence="1">
    <location>
        <begin position="36"/>
        <end position="58"/>
    </location>
</feature>
<feature type="compositionally biased region" description="Polar residues" evidence="1">
    <location>
        <begin position="61"/>
        <end position="72"/>
    </location>
</feature>
<accession>A0AA41L161</accession>
<gene>
    <name evidence="2" type="ORF">KVP70_04660</name>
    <name evidence="3" type="ORF">L1274_005418</name>
</gene>
<feature type="region of interest" description="Disordered" evidence="1">
    <location>
        <begin position="17"/>
        <end position="85"/>
    </location>
</feature>
<evidence type="ECO:0000313" key="2">
    <source>
        <dbReference type="EMBL" id="MBV6320218.1"/>
    </source>
</evidence>
<keyword evidence="5" id="KW-1185">Reference proteome</keyword>
<reference evidence="2" key="1">
    <citation type="submission" date="2021-07" db="EMBL/GenBank/DDBJ databases">
        <title>Characterization of violacein-producing bacteria and related species.</title>
        <authorList>
            <person name="Wilson H.S."/>
            <person name="De Leon M.E."/>
        </authorList>
    </citation>
    <scope>NUCLEOTIDE SEQUENCE</scope>
    <source>
        <strain evidence="2">HSC-15S17</strain>
    </source>
</reference>
<dbReference type="Proteomes" id="UP001162889">
    <property type="component" value="Unassembled WGS sequence"/>
</dbReference>
<evidence type="ECO:0000313" key="4">
    <source>
        <dbReference type="Proteomes" id="UP001155901"/>
    </source>
</evidence>
<evidence type="ECO:0000256" key="1">
    <source>
        <dbReference type="SAM" id="MobiDB-lite"/>
    </source>
</evidence>
<dbReference type="Proteomes" id="UP001155901">
    <property type="component" value="Unassembled WGS sequence"/>
</dbReference>
<organism evidence="2 4">
    <name type="scientific">Duganella violaceipulchra</name>
    <dbReference type="NCBI Taxonomy" id="2849652"/>
    <lineage>
        <taxon>Bacteria</taxon>
        <taxon>Pseudomonadati</taxon>
        <taxon>Pseudomonadota</taxon>
        <taxon>Betaproteobacteria</taxon>
        <taxon>Burkholderiales</taxon>
        <taxon>Oxalobacteraceae</taxon>
        <taxon>Telluria group</taxon>
        <taxon>Duganella</taxon>
    </lineage>
</organism>
<reference evidence="3" key="2">
    <citation type="submission" date="2022-03" db="EMBL/GenBank/DDBJ databases">
        <title>Genome Encyclopedia of Bacteria and Archaea VI: Functional Genomics of Type Strains.</title>
        <authorList>
            <person name="Whitman W."/>
        </authorList>
    </citation>
    <scope>NUCLEOTIDE SEQUENCE</scope>
    <source>
        <strain evidence="3">HSC-15S17</strain>
    </source>
</reference>
<protein>
    <submittedName>
        <fullName evidence="2">Uncharacterized protein</fullName>
    </submittedName>
</protein>
<evidence type="ECO:0000313" key="3">
    <source>
        <dbReference type="EMBL" id="MCP2011666.1"/>
    </source>
</evidence>
<sequence length="85" mass="8729">MNNRIILRQAARDLTTEELDLVSGGTDEDMPPDWDNGGGSGGGGGEHTGSHGGGGGWMTPGQPTKKVSSQDPNGPMDEDKSSGDF</sequence>
<proteinExistence type="predicted"/>
<dbReference type="RefSeq" id="WP_217940912.1">
    <property type="nucleotide sequence ID" value="NZ_JAHTGR010000002.1"/>
</dbReference>
<evidence type="ECO:0000313" key="5">
    <source>
        <dbReference type="Proteomes" id="UP001162889"/>
    </source>
</evidence>
<comment type="caution">
    <text evidence="2">The sequence shown here is derived from an EMBL/GenBank/DDBJ whole genome shotgun (WGS) entry which is preliminary data.</text>
</comment>
<feature type="compositionally biased region" description="Acidic residues" evidence="1">
    <location>
        <begin position="17"/>
        <end position="32"/>
    </location>
</feature>